<dbReference type="Pfam" id="PF00112">
    <property type="entry name" value="Peptidase_C1"/>
    <property type="match status" value="1"/>
</dbReference>
<dbReference type="CDD" id="cd02248">
    <property type="entry name" value="Peptidase_C1A"/>
    <property type="match status" value="1"/>
</dbReference>
<keyword evidence="5" id="KW-1185">Reference proteome</keyword>
<dbReference type="InterPro" id="IPR013128">
    <property type="entry name" value="Peptidase_C1A"/>
</dbReference>
<dbReference type="EMBL" id="QUSY01003970">
    <property type="protein sequence ID" value="RHY15458.1"/>
    <property type="molecule type" value="Genomic_DNA"/>
</dbReference>
<dbReference type="AlphaFoldDB" id="A0A3R7A154"/>
<dbReference type="PROSITE" id="PS00139">
    <property type="entry name" value="THIOL_PROTEASE_CYS"/>
    <property type="match status" value="1"/>
</dbReference>
<gene>
    <name evidence="4" type="ORF">DYB32_010763</name>
</gene>
<dbReference type="GO" id="GO:0008234">
    <property type="term" value="F:cysteine-type peptidase activity"/>
    <property type="evidence" value="ECO:0007669"/>
    <property type="project" value="InterPro"/>
</dbReference>
<protein>
    <recommendedName>
        <fullName evidence="3">Peptidase C1A papain C-terminal domain-containing protein</fullName>
    </recommendedName>
</protein>
<sequence>MVFWPLVRVAHCEFKMFVEGVTLQEGLASVRSLPSADLNMTSAKAASVDWTTGKCVNPVRNQGQCGSCWAFSAVSAAESAHCIVTRELLDLSEQQVTSCSTNGGSVGCRGGWPFAAITYTTQGMCLEKDYPYTSGKTSQTGTCTNTCTKKKLKIGAAYQVAGEAALDTILNTQPVSVLVEAGNSAWMNYRSGVITQCPGSPSDHAVIAVGYDGTTYKIRNSWGTSWGEAGYIRLKRGVKGLGMCNVAEVVSFPQISKPNPKPTVHPGCATCSECYFASARKCLNYDKDDCAYYNKNYGLFWCGK</sequence>
<accession>A0A3R7A154</accession>
<dbReference type="InterPro" id="IPR038765">
    <property type="entry name" value="Papain-like_cys_pep_sf"/>
</dbReference>
<comment type="caution">
    <text evidence="4">The sequence shown here is derived from an EMBL/GenBank/DDBJ whole genome shotgun (WGS) entry which is preliminary data.</text>
</comment>
<keyword evidence="2" id="KW-0865">Zymogen</keyword>
<proteinExistence type="inferred from homology"/>
<name>A0A3R7A154_9STRA</name>
<dbReference type="VEuPathDB" id="FungiDB:H310_02806"/>
<dbReference type="InterPro" id="IPR000169">
    <property type="entry name" value="Pept_cys_AS"/>
</dbReference>
<evidence type="ECO:0000256" key="1">
    <source>
        <dbReference type="ARBA" id="ARBA00008455"/>
    </source>
</evidence>
<dbReference type="SMART" id="SM00645">
    <property type="entry name" value="Pept_C1"/>
    <property type="match status" value="1"/>
</dbReference>
<evidence type="ECO:0000259" key="3">
    <source>
        <dbReference type="SMART" id="SM00645"/>
    </source>
</evidence>
<organism evidence="4 5">
    <name type="scientific">Aphanomyces invadans</name>
    <dbReference type="NCBI Taxonomy" id="157072"/>
    <lineage>
        <taxon>Eukaryota</taxon>
        <taxon>Sar</taxon>
        <taxon>Stramenopiles</taxon>
        <taxon>Oomycota</taxon>
        <taxon>Saprolegniomycetes</taxon>
        <taxon>Saprolegniales</taxon>
        <taxon>Verrucalvaceae</taxon>
        <taxon>Aphanomyces</taxon>
    </lineage>
</organism>
<feature type="domain" description="Peptidase C1A papain C-terminal" evidence="3">
    <location>
        <begin position="44"/>
        <end position="254"/>
    </location>
</feature>
<comment type="similarity">
    <text evidence="1">Belongs to the peptidase C1 family.</text>
</comment>
<evidence type="ECO:0000313" key="4">
    <source>
        <dbReference type="EMBL" id="RHY15458.1"/>
    </source>
</evidence>
<evidence type="ECO:0000256" key="2">
    <source>
        <dbReference type="ARBA" id="ARBA00023145"/>
    </source>
</evidence>
<dbReference type="Proteomes" id="UP000285060">
    <property type="component" value="Unassembled WGS sequence"/>
</dbReference>
<reference evidence="4 5" key="1">
    <citation type="submission" date="2018-08" db="EMBL/GenBank/DDBJ databases">
        <title>Aphanomyces genome sequencing and annotation.</title>
        <authorList>
            <person name="Minardi D."/>
            <person name="Oidtmann B."/>
            <person name="Van Der Giezen M."/>
            <person name="Studholme D.J."/>
        </authorList>
    </citation>
    <scope>NUCLEOTIDE SEQUENCE [LARGE SCALE GENOMIC DNA]</scope>
    <source>
        <strain evidence="4 5">NJM0002</strain>
    </source>
</reference>
<dbReference type="PANTHER" id="PTHR12411">
    <property type="entry name" value="CYSTEINE PROTEASE FAMILY C1-RELATED"/>
    <property type="match status" value="1"/>
</dbReference>
<dbReference type="GO" id="GO:0006508">
    <property type="term" value="P:proteolysis"/>
    <property type="evidence" value="ECO:0007669"/>
    <property type="project" value="InterPro"/>
</dbReference>
<dbReference type="Gene3D" id="3.90.70.10">
    <property type="entry name" value="Cysteine proteinases"/>
    <property type="match status" value="1"/>
</dbReference>
<evidence type="ECO:0000313" key="5">
    <source>
        <dbReference type="Proteomes" id="UP000285060"/>
    </source>
</evidence>
<dbReference type="SUPFAM" id="SSF54001">
    <property type="entry name" value="Cysteine proteinases"/>
    <property type="match status" value="1"/>
</dbReference>
<dbReference type="InterPro" id="IPR039417">
    <property type="entry name" value="Peptidase_C1A_papain-like"/>
</dbReference>
<dbReference type="PRINTS" id="PR00705">
    <property type="entry name" value="PAPAIN"/>
</dbReference>
<dbReference type="InterPro" id="IPR000668">
    <property type="entry name" value="Peptidase_C1A_C"/>
</dbReference>